<dbReference type="AlphaFoldDB" id="A0AAX2EPP3"/>
<dbReference type="PANTHER" id="PTHR36449">
    <property type="entry name" value="ACETYLTRANSFERASE-RELATED"/>
    <property type="match status" value="1"/>
</dbReference>
<gene>
    <name evidence="6" type="ORF">SAMN03159428_01427</name>
    <name evidence="5" type="ORF">SAMN03159514_01433</name>
</gene>
<evidence type="ECO:0000256" key="3">
    <source>
        <dbReference type="ARBA" id="ARBA00022679"/>
    </source>
</evidence>
<comment type="caution">
    <text evidence="5">The sequence shown here is derived from an EMBL/GenBank/DDBJ whole genome shotgun (WGS) entry which is preliminary data.</text>
</comment>
<evidence type="ECO:0000313" key="5">
    <source>
        <dbReference type="EMBL" id="SFR06101.1"/>
    </source>
</evidence>
<accession>A0AAX2EPP3</accession>
<dbReference type="EMBL" id="FPAV01000003">
    <property type="protein sequence ID" value="SFT65182.1"/>
    <property type="molecule type" value="Genomic_DNA"/>
</dbReference>
<reference evidence="7 8" key="1">
    <citation type="submission" date="2016-10" db="EMBL/GenBank/DDBJ databases">
        <authorList>
            <person name="Varghese N."/>
            <person name="Submissions S."/>
        </authorList>
    </citation>
    <scope>NUCLEOTIDE SEQUENCE [LARGE SCALE GENOMIC DNA]</scope>
    <source>
        <strain evidence="6 7">NFIX06</strain>
        <strain evidence="5 8">NFIX08</strain>
    </source>
</reference>
<dbReference type="PANTHER" id="PTHR36449:SF1">
    <property type="entry name" value="ACETYLTRANSFERASE"/>
    <property type="match status" value="1"/>
</dbReference>
<evidence type="ECO:0000256" key="4">
    <source>
        <dbReference type="ARBA" id="ARBA00023315"/>
    </source>
</evidence>
<dbReference type="Proteomes" id="UP000198760">
    <property type="component" value="Unassembled WGS sequence"/>
</dbReference>
<sequence>MDDVLQPDLQILPLNQFHCHKRFSSGSEEFQPLKTFLQKDALLFQDGCIAQTYVVVDDNMRINKDEPSETFPYKIMGYITLTCSQVNLKEYDLGECVRANAYEFLPAVKIARLAVDANHRIGGIGSMLFEYALLMSLDDIRPMVGCRFLITDAKRSAMDFYYKKGMELLDTQENQEADHPIMFIDLFTLLEN</sequence>
<organism evidence="5 8">
    <name type="scientific">Kosakonia radicincitans</name>
    <dbReference type="NCBI Taxonomy" id="283686"/>
    <lineage>
        <taxon>Bacteria</taxon>
        <taxon>Pseudomonadati</taxon>
        <taxon>Pseudomonadota</taxon>
        <taxon>Gammaproteobacteria</taxon>
        <taxon>Enterobacterales</taxon>
        <taxon>Enterobacteriaceae</taxon>
        <taxon>Kosakonia</taxon>
    </lineage>
</organism>
<dbReference type="SUPFAM" id="SSF55729">
    <property type="entry name" value="Acyl-CoA N-acyltransferases (Nat)"/>
    <property type="match status" value="1"/>
</dbReference>
<evidence type="ECO:0000256" key="2">
    <source>
        <dbReference type="ARBA" id="ARBA00022649"/>
    </source>
</evidence>
<evidence type="ECO:0000313" key="6">
    <source>
        <dbReference type="EMBL" id="SFT65182.1"/>
    </source>
</evidence>
<evidence type="ECO:0000313" key="8">
    <source>
        <dbReference type="Proteomes" id="UP000199173"/>
    </source>
</evidence>
<proteinExistence type="inferred from homology"/>
<evidence type="ECO:0000313" key="7">
    <source>
        <dbReference type="Proteomes" id="UP000198760"/>
    </source>
</evidence>
<dbReference type="Gene3D" id="3.40.630.30">
    <property type="match status" value="1"/>
</dbReference>
<dbReference type="InterPro" id="IPR016181">
    <property type="entry name" value="Acyl_CoA_acyltransferase"/>
</dbReference>
<dbReference type="RefSeq" id="WP_072438987.1">
    <property type="nucleotide sequence ID" value="NZ_FONC01000002.1"/>
</dbReference>
<dbReference type="GO" id="GO:0016746">
    <property type="term" value="F:acyltransferase activity"/>
    <property type="evidence" value="ECO:0007669"/>
    <property type="project" value="UniProtKB-KW"/>
</dbReference>
<evidence type="ECO:0000256" key="1">
    <source>
        <dbReference type="ARBA" id="ARBA00009342"/>
    </source>
</evidence>
<dbReference type="EMBL" id="FOYJ01000003">
    <property type="protein sequence ID" value="SFR06101.1"/>
    <property type="molecule type" value="Genomic_DNA"/>
</dbReference>
<name>A0AAX2EPP3_9ENTR</name>
<dbReference type="Proteomes" id="UP000199173">
    <property type="component" value="Unassembled WGS sequence"/>
</dbReference>
<comment type="similarity">
    <text evidence="1">Belongs to the acetyltransferase family. GNAT subfamily.</text>
</comment>
<protein>
    <submittedName>
        <fullName evidence="5">Acetyltransferase (GNAT) family protein</fullName>
    </submittedName>
</protein>
<keyword evidence="4" id="KW-0012">Acyltransferase</keyword>
<keyword evidence="3" id="KW-0808">Transferase</keyword>
<keyword evidence="2" id="KW-1277">Toxin-antitoxin system</keyword>
<keyword evidence="7" id="KW-1185">Reference proteome</keyword>